<organism evidence="2 3">
    <name type="scientific">Saonia flava</name>
    <dbReference type="NCBI Taxonomy" id="523696"/>
    <lineage>
        <taxon>Bacteria</taxon>
        <taxon>Pseudomonadati</taxon>
        <taxon>Bacteroidota</taxon>
        <taxon>Flavobacteriia</taxon>
        <taxon>Flavobacteriales</taxon>
        <taxon>Flavobacteriaceae</taxon>
        <taxon>Saonia</taxon>
    </lineage>
</organism>
<proteinExistence type="predicted"/>
<dbReference type="RefSeq" id="WP_167964512.1">
    <property type="nucleotide sequence ID" value="NZ_JAATJJ010000002.1"/>
</dbReference>
<gene>
    <name evidence="2" type="ORF">GGR42_002534</name>
</gene>
<comment type="caution">
    <text evidence="2">The sequence shown here is derived from an EMBL/GenBank/DDBJ whole genome shotgun (WGS) entry which is preliminary data.</text>
</comment>
<dbReference type="AlphaFoldDB" id="A0A846R0U4"/>
<dbReference type="EMBL" id="JAATJJ010000002">
    <property type="protein sequence ID" value="NJB72043.1"/>
    <property type="molecule type" value="Genomic_DNA"/>
</dbReference>
<evidence type="ECO:0000313" key="3">
    <source>
        <dbReference type="Proteomes" id="UP000590442"/>
    </source>
</evidence>
<evidence type="ECO:0000313" key="2">
    <source>
        <dbReference type="EMBL" id="NJB72043.1"/>
    </source>
</evidence>
<dbReference type="Proteomes" id="UP000590442">
    <property type="component" value="Unassembled WGS sequence"/>
</dbReference>
<feature type="transmembrane region" description="Helical" evidence="1">
    <location>
        <begin position="21"/>
        <end position="42"/>
    </location>
</feature>
<sequence length="264" mass="30989">MIKFFRHIRQQLLTKSKFGKYLLYAIGEIVLVVIGILIALQLNNLNERNKSEAKEIEILNDFKASLEVDLVNINRAIIRGEQTKASMEIVLTHLETNLPYSDSLKYHFGNTNDTWTAQINRSVFESLKSEGLTLISNKGLRQRLVRLYDELIIGQKERNNRYRDLVDEGSAKILISRFDEMWKSNYESWVEENDFADKNYTTDGLIGEMTPINYEKLKNDQEYLYFLKSLKNKRFWHMEIENKSVKKAIVSLLKNIEVELEIIK</sequence>
<keyword evidence="3" id="KW-1185">Reference proteome</keyword>
<keyword evidence="1" id="KW-1133">Transmembrane helix</keyword>
<reference evidence="2 3" key="1">
    <citation type="submission" date="2020-03" db="EMBL/GenBank/DDBJ databases">
        <title>Genomic Encyclopedia of Type Strains, Phase IV (KMG-IV): sequencing the most valuable type-strain genomes for metagenomic binning, comparative biology and taxonomic classification.</title>
        <authorList>
            <person name="Goeker M."/>
        </authorList>
    </citation>
    <scope>NUCLEOTIDE SEQUENCE [LARGE SCALE GENOMIC DNA]</scope>
    <source>
        <strain evidence="2 3">DSM 29762</strain>
    </source>
</reference>
<accession>A0A846R0U4</accession>
<dbReference type="InterPro" id="IPR045749">
    <property type="entry name" value="DUF6090"/>
</dbReference>
<protein>
    <submittedName>
        <fullName evidence="2">Uncharacterized protein</fullName>
    </submittedName>
</protein>
<keyword evidence="1" id="KW-0472">Membrane</keyword>
<dbReference type="Pfam" id="PF19578">
    <property type="entry name" value="DUF6090"/>
    <property type="match status" value="1"/>
</dbReference>
<keyword evidence="1" id="KW-0812">Transmembrane</keyword>
<evidence type="ECO:0000256" key="1">
    <source>
        <dbReference type="SAM" id="Phobius"/>
    </source>
</evidence>
<name>A0A846R0U4_9FLAO</name>